<keyword evidence="2" id="KW-1185">Reference proteome</keyword>
<name>A0A8X6GUE7_TRICU</name>
<dbReference type="AlphaFoldDB" id="A0A8X6GUE7"/>
<dbReference type="EMBL" id="BMAO01016719">
    <property type="protein sequence ID" value="GFR10668.1"/>
    <property type="molecule type" value="Genomic_DNA"/>
</dbReference>
<gene>
    <name evidence="1" type="ORF">TNCT_469811</name>
</gene>
<evidence type="ECO:0000313" key="1">
    <source>
        <dbReference type="EMBL" id="GFR10668.1"/>
    </source>
</evidence>
<accession>A0A8X6GUE7</accession>
<dbReference type="Proteomes" id="UP000887116">
    <property type="component" value="Unassembled WGS sequence"/>
</dbReference>
<reference evidence="1" key="1">
    <citation type="submission" date="2020-07" db="EMBL/GenBank/DDBJ databases">
        <title>Multicomponent nature underlies the extraordinary mechanical properties of spider dragline silk.</title>
        <authorList>
            <person name="Kono N."/>
            <person name="Nakamura H."/>
            <person name="Mori M."/>
            <person name="Yoshida Y."/>
            <person name="Ohtoshi R."/>
            <person name="Malay A.D."/>
            <person name="Moran D.A.P."/>
            <person name="Tomita M."/>
            <person name="Numata K."/>
            <person name="Arakawa K."/>
        </authorList>
    </citation>
    <scope>NUCLEOTIDE SEQUENCE</scope>
</reference>
<protein>
    <submittedName>
        <fullName evidence="1">Uncharacterized protein</fullName>
    </submittedName>
</protein>
<organism evidence="1 2">
    <name type="scientific">Trichonephila clavata</name>
    <name type="common">Joro spider</name>
    <name type="synonym">Nephila clavata</name>
    <dbReference type="NCBI Taxonomy" id="2740835"/>
    <lineage>
        <taxon>Eukaryota</taxon>
        <taxon>Metazoa</taxon>
        <taxon>Ecdysozoa</taxon>
        <taxon>Arthropoda</taxon>
        <taxon>Chelicerata</taxon>
        <taxon>Arachnida</taxon>
        <taxon>Araneae</taxon>
        <taxon>Araneomorphae</taxon>
        <taxon>Entelegynae</taxon>
        <taxon>Araneoidea</taxon>
        <taxon>Nephilidae</taxon>
        <taxon>Trichonephila</taxon>
    </lineage>
</organism>
<evidence type="ECO:0000313" key="2">
    <source>
        <dbReference type="Proteomes" id="UP000887116"/>
    </source>
</evidence>
<comment type="caution">
    <text evidence="1">The sequence shown here is derived from an EMBL/GenBank/DDBJ whole genome shotgun (WGS) entry which is preliminary data.</text>
</comment>
<proteinExistence type="predicted"/>
<sequence>MREGNGPENFVVFFGITCFATVSQRKCEVQMNNSSSEKLFHSNWNCLNFDGPSMSPSISLSSSVLTVFM</sequence>